<evidence type="ECO:0008006" key="3">
    <source>
        <dbReference type="Google" id="ProtNLM"/>
    </source>
</evidence>
<proteinExistence type="predicted"/>
<organism evidence="1 2">
    <name type="scientific">Phytophthora megakarya</name>
    <dbReference type="NCBI Taxonomy" id="4795"/>
    <lineage>
        <taxon>Eukaryota</taxon>
        <taxon>Sar</taxon>
        <taxon>Stramenopiles</taxon>
        <taxon>Oomycota</taxon>
        <taxon>Peronosporomycetes</taxon>
        <taxon>Peronosporales</taxon>
        <taxon>Peronosporaceae</taxon>
        <taxon>Phytophthora</taxon>
    </lineage>
</organism>
<accession>A0A225V2D8</accession>
<dbReference type="OrthoDB" id="111097at2759"/>
<evidence type="ECO:0000313" key="1">
    <source>
        <dbReference type="EMBL" id="OWY99303.1"/>
    </source>
</evidence>
<dbReference type="EMBL" id="NBNE01008609">
    <property type="protein sequence ID" value="OWY99303.1"/>
    <property type="molecule type" value="Genomic_DNA"/>
</dbReference>
<gene>
    <name evidence="1" type="ORF">PHMEG_00029714</name>
</gene>
<evidence type="ECO:0000313" key="2">
    <source>
        <dbReference type="Proteomes" id="UP000198211"/>
    </source>
</evidence>
<sequence length="273" mass="31914">MKVNKTQHYDVANNVSLYSNAQQAEILTKKETERIRRRDNQRRYRKRQNDLILQLEKRTQHLRIEIEKLKRERGFVSTAVPVHSNLWSLVARYFRLFRHGLQNEASSTKHCIQLNFVLTTMKQDLQFNTAYGTDALMRHWMCISLRFKDFKVKLLELKKEVGGSMVATTMTSITITERTLRSVFPHLCRNGGELIEEDTRPLFELGNQLLGSQITMNGSTRFFWDKKSTQVTSITSMSDMLTPMLKLLGSLEDVSRVFEKATISPDFQWKMKT</sequence>
<dbReference type="Proteomes" id="UP000198211">
    <property type="component" value="Unassembled WGS sequence"/>
</dbReference>
<name>A0A225V2D8_9STRA</name>
<keyword evidence="2" id="KW-1185">Reference proteome</keyword>
<protein>
    <recommendedName>
        <fullName evidence="3">Bzip transcription factor</fullName>
    </recommendedName>
</protein>
<reference evidence="2" key="1">
    <citation type="submission" date="2017-03" db="EMBL/GenBank/DDBJ databases">
        <title>Phytopthora megakarya and P. palmivora, two closely related causual agents of cacao black pod achieved similar genome size and gene model numbers by different mechanisms.</title>
        <authorList>
            <person name="Ali S."/>
            <person name="Shao J."/>
            <person name="Larry D.J."/>
            <person name="Kronmiller B."/>
            <person name="Shen D."/>
            <person name="Strem M.D."/>
            <person name="Melnick R.L."/>
            <person name="Guiltinan M.J."/>
            <person name="Tyler B.M."/>
            <person name="Meinhardt L.W."/>
            <person name="Bailey B.A."/>
        </authorList>
    </citation>
    <scope>NUCLEOTIDE SEQUENCE [LARGE SCALE GENOMIC DNA]</scope>
    <source>
        <strain evidence="2">zdho120</strain>
    </source>
</reference>
<dbReference type="AlphaFoldDB" id="A0A225V2D8"/>
<comment type="caution">
    <text evidence="1">The sequence shown here is derived from an EMBL/GenBank/DDBJ whole genome shotgun (WGS) entry which is preliminary data.</text>
</comment>